<dbReference type="OMA" id="EDDWLRE"/>
<dbReference type="Pfam" id="PF12697">
    <property type="entry name" value="Abhydrolase_6"/>
    <property type="match status" value="1"/>
</dbReference>
<reference evidence="4" key="1">
    <citation type="journal article" date="2016" name="Genome Announc.">
        <title>Draft genome sequences of fungus Aspergillus calidoustus.</title>
        <authorList>
            <person name="Horn F."/>
            <person name="Linde J."/>
            <person name="Mattern D.J."/>
            <person name="Walther G."/>
            <person name="Guthke R."/>
            <person name="Scherlach K."/>
            <person name="Martin K."/>
            <person name="Brakhage A.A."/>
            <person name="Petzke L."/>
            <person name="Valiante V."/>
        </authorList>
    </citation>
    <scope>NUCLEOTIDE SEQUENCE [LARGE SCALE GENOMIC DNA]</scope>
    <source>
        <strain evidence="4">SF006504</strain>
    </source>
</reference>
<name>A0A0U5GDZ9_ASPCI</name>
<dbReference type="OrthoDB" id="249703at2759"/>
<organism evidence="3 4">
    <name type="scientific">Aspergillus calidoustus</name>
    <dbReference type="NCBI Taxonomy" id="454130"/>
    <lineage>
        <taxon>Eukaryota</taxon>
        <taxon>Fungi</taxon>
        <taxon>Dikarya</taxon>
        <taxon>Ascomycota</taxon>
        <taxon>Pezizomycotina</taxon>
        <taxon>Eurotiomycetes</taxon>
        <taxon>Eurotiomycetidae</taxon>
        <taxon>Eurotiales</taxon>
        <taxon>Aspergillaceae</taxon>
        <taxon>Aspergillus</taxon>
        <taxon>Aspergillus subgen. Nidulantes</taxon>
    </lineage>
</organism>
<comment type="similarity">
    <text evidence="1">Belongs to the AB hydrolase superfamily. FUS2 hydrolase family.</text>
</comment>
<protein>
    <submittedName>
        <fullName evidence="3">Putative Alpha/beta-hydrolase</fullName>
    </submittedName>
</protein>
<dbReference type="PANTHER" id="PTHR22946:SF12">
    <property type="entry name" value="CONIDIAL PIGMENT BIOSYNTHESIS PROTEIN AYG1 (AFU_ORTHOLOGUE AFUA_2G17550)"/>
    <property type="match status" value="1"/>
</dbReference>
<dbReference type="InterPro" id="IPR050261">
    <property type="entry name" value="FrsA_esterase"/>
</dbReference>
<dbReference type="InterPro" id="IPR000073">
    <property type="entry name" value="AB_hydrolase_1"/>
</dbReference>
<evidence type="ECO:0000313" key="3">
    <source>
        <dbReference type="EMBL" id="CEL10562.1"/>
    </source>
</evidence>
<sequence>MPPMLIDHFFKSNGSFSYEALRAAGYSNYGGADLGEVIAICSKIRPGNEEDWVREWQKAAERAVSNADHSKTAKNSESAYHGYLRASNYFRTAEFYRRENVHEDKISQFLYESSESAFVKAMEVSGFCYEPIRIPYEETSLPGYFIRPDRTDKPRRTIIINGGFDSTSSEGWFAIGAAALARGYNFLAFDGPGQGAAIRSQGMHFRHDWEKVLTPVVDYALSRAEIEANGIVLFGWSMGGYLVARAATQEHRAAAIVLDDGVYDFGSAFRNAQPLFVQKLVERKYDTLPNFLFDCVSSFSTGTRWALHNGKWTFGVGSAAELSRAASKYTLEGISHDIVTPCLILDAENDHFLKGQPELLRRNLSCECELVSLKAEEGGDTHCHPGAFFRLHQVVFDFLESRLEPERIL</sequence>
<dbReference type="EMBL" id="CDMC01000019">
    <property type="protein sequence ID" value="CEL10562.1"/>
    <property type="molecule type" value="Genomic_DNA"/>
</dbReference>
<accession>A0A0U5GDZ9</accession>
<keyword evidence="4" id="KW-1185">Reference proteome</keyword>
<evidence type="ECO:0000259" key="2">
    <source>
        <dbReference type="Pfam" id="PF12697"/>
    </source>
</evidence>
<dbReference type="STRING" id="454130.A0A0U5GDZ9"/>
<dbReference type="Gene3D" id="3.40.50.1820">
    <property type="entry name" value="alpha/beta hydrolase"/>
    <property type="match status" value="1"/>
</dbReference>
<dbReference type="PANTHER" id="PTHR22946">
    <property type="entry name" value="DIENELACTONE HYDROLASE DOMAIN-CONTAINING PROTEIN-RELATED"/>
    <property type="match status" value="1"/>
</dbReference>
<dbReference type="Proteomes" id="UP000054771">
    <property type="component" value="Unassembled WGS sequence"/>
</dbReference>
<evidence type="ECO:0000313" key="4">
    <source>
        <dbReference type="Proteomes" id="UP000054771"/>
    </source>
</evidence>
<keyword evidence="3" id="KW-0378">Hydrolase</keyword>
<dbReference type="Gene3D" id="1.20.1440.110">
    <property type="entry name" value="acylaminoacyl peptidase"/>
    <property type="match status" value="1"/>
</dbReference>
<proteinExistence type="inferred from homology"/>
<feature type="domain" description="AB hydrolase-1" evidence="2">
    <location>
        <begin position="159"/>
        <end position="364"/>
    </location>
</feature>
<gene>
    <name evidence="3" type="ORF">ASPCAL13679</name>
</gene>
<evidence type="ECO:0000256" key="1">
    <source>
        <dbReference type="ARBA" id="ARBA00038115"/>
    </source>
</evidence>
<dbReference type="AlphaFoldDB" id="A0A0U5GDZ9"/>
<dbReference type="GO" id="GO:0016787">
    <property type="term" value="F:hydrolase activity"/>
    <property type="evidence" value="ECO:0007669"/>
    <property type="project" value="UniProtKB-KW"/>
</dbReference>
<dbReference type="InterPro" id="IPR029058">
    <property type="entry name" value="AB_hydrolase_fold"/>
</dbReference>
<dbReference type="SUPFAM" id="SSF53474">
    <property type="entry name" value="alpha/beta-Hydrolases"/>
    <property type="match status" value="1"/>
</dbReference>